<proteinExistence type="predicted"/>
<dbReference type="Pfam" id="PF09512">
    <property type="entry name" value="ThiW"/>
    <property type="match status" value="1"/>
</dbReference>
<comment type="caution">
    <text evidence="2">The sequence shown here is derived from an EMBL/GenBank/DDBJ whole genome shotgun (WGS) entry which is preliminary data.</text>
</comment>
<feature type="transmembrane region" description="Helical" evidence="1">
    <location>
        <begin position="126"/>
        <end position="150"/>
    </location>
</feature>
<name>A0A3E2TGT8_9FIRM</name>
<organism evidence="2 3">
    <name type="scientific">Anaerococcus nagyae</name>
    <dbReference type="NCBI Taxonomy" id="1755241"/>
    <lineage>
        <taxon>Bacteria</taxon>
        <taxon>Bacillati</taxon>
        <taxon>Bacillota</taxon>
        <taxon>Tissierellia</taxon>
        <taxon>Tissierellales</taxon>
        <taxon>Peptoniphilaceae</taxon>
        <taxon>Anaerococcus</taxon>
    </lineage>
</organism>
<dbReference type="OrthoDB" id="5516776at2"/>
<accession>A0A3E2TGT8</accession>
<dbReference type="Proteomes" id="UP000261011">
    <property type="component" value="Unassembled WGS sequence"/>
</dbReference>
<keyword evidence="1" id="KW-0812">Transmembrane</keyword>
<dbReference type="NCBIfam" id="TIGR02359">
    <property type="entry name" value="thiW"/>
    <property type="match status" value="1"/>
</dbReference>
<dbReference type="PIRSF" id="PIRSF024534">
    <property type="entry name" value="ThiW"/>
    <property type="match status" value="1"/>
</dbReference>
<dbReference type="InterPro" id="IPR012652">
    <property type="entry name" value="ThiW"/>
</dbReference>
<reference evidence="2 3" key="1">
    <citation type="submission" date="2018-08" db="EMBL/GenBank/DDBJ databases">
        <title>A genome reference for cultivated species of the human gut microbiota.</title>
        <authorList>
            <person name="Zou Y."/>
            <person name="Xue W."/>
            <person name="Luo G."/>
        </authorList>
    </citation>
    <scope>NUCLEOTIDE SEQUENCE [LARGE SCALE GENOMIC DNA]</scope>
    <source>
        <strain evidence="2 3">OF01-3</strain>
    </source>
</reference>
<evidence type="ECO:0000313" key="3">
    <source>
        <dbReference type="Proteomes" id="UP000261011"/>
    </source>
</evidence>
<keyword evidence="3" id="KW-1185">Reference proteome</keyword>
<feature type="transmembrane region" description="Helical" evidence="1">
    <location>
        <begin position="69"/>
        <end position="88"/>
    </location>
</feature>
<dbReference type="Gene3D" id="1.10.1760.20">
    <property type="match status" value="1"/>
</dbReference>
<dbReference type="AlphaFoldDB" id="A0A3E2TGT8"/>
<dbReference type="EMBL" id="QVEU01000005">
    <property type="protein sequence ID" value="RGB75529.1"/>
    <property type="molecule type" value="Genomic_DNA"/>
</dbReference>
<dbReference type="RefSeq" id="WP_117521979.1">
    <property type="nucleotide sequence ID" value="NZ_AP031484.1"/>
</dbReference>
<gene>
    <name evidence="2" type="primary">thiW</name>
    <name evidence="2" type="ORF">DXA39_06910</name>
</gene>
<evidence type="ECO:0000256" key="1">
    <source>
        <dbReference type="SAM" id="Phobius"/>
    </source>
</evidence>
<feature type="transmembrane region" description="Helical" evidence="1">
    <location>
        <begin position="12"/>
        <end position="32"/>
    </location>
</feature>
<feature type="transmembrane region" description="Helical" evidence="1">
    <location>
        <begin position="38"/>
        <end position="62"/>
    </location>
</feature>
<keyword evidence="1" id="KW-0472">Membrane</keyword>
<sequence>MQDSKRLKRFVLLAMLVAIGVVISPILRVHGFAPMQHFINVICSVLLGPYYSLACAFMIGIIRMSLMGISPLALTGAIFGAFLSGLLYKKYNTFISACIGEVIGTGIIGSIISFPVMKFIAGDSKVALFTFTPSFIIATIIGSGIAYILLKALEKNGSLAQMKESLND</sequence>
<protein>
    <submittedName>
        <fullName evidence="2">Energy coupling factor transporter S component ThiW</fullName>
    </submittedName>
</protein>
<keyword evidence="1" id="KW-1133">Transmembrane helix</keyword>
<evidence type="ECO:0000313" key="2">
    <source>
        <dbReference type="EMBL" id="RGB75529.1"/>
    </source>
</evidence>
<feature type="transmembrane region" description="Helical" evidence="1">
    <location>
        <begin position="94"/>
        <end position="114"/>
    </location>
</feature>